<dbReference type="InterPro" id="IPR011990">
    <property type="entry name" value="TPR-like_helical_dom_sf"/>
</dbReference>
<dbReference type="InterPro" id="IPR016032">
    <property type="entry name" value="Sig_transdc_resp-reg_C-effctor"/>
</dbReference>
<dbReference type="GO" id="GO:0003677">
    <property type="term" value="F:DNA binding"/>
    <property type="evidence" value="ECO:0007669"/>
    <property type="project" value="UniProtKB-KW"/>
</dbReference>
<feature type="signal peptide" evidence="3">
    <location>
        <begin position="1"/>
        <end position="19"/>
    </location>
</feature>
<dbReference type="RefSeq" id="WP_115980029.1">
    <property type="nucleotide sequence ID" value="NZ_JAVDQS010000003.1"/>
</dbReference>
<accession>A0ABU1LDG1</accession>
<keyword evidence="4" id="KW-0238">DNA-binding</keyword>
<dbReference type="EMBL" id="JAVDQS010000003">
    <property type="protein sequence ID" value="MDR6404645.1"/>
    <property type="molecule type" value="Genomic_DNA"/>
</dbReference>
<dbReference type="Pfam" id="PF13181">
    <property type="entry name" value="TPR_8"/>
    <property type="match status" value="1"/>
</dbReference>
<keyword evidence="3" id="KW-0732">Signal</keyword>
<evidence type="ECO:0000256" key="1">
    <source>
        <dbReference type="SAM" id="Coils"/>
    </source>
</evidence>
<feature type="transmembrane region" description="Helical" evidence="2">
    <location>
        <begin position="370"/>
        <end position="390"/>
    </location>
</feature>
<protein>
    <submittedName>
        <fullName evidence="4">DNA-binding CsgD family transcriptional regulator/Tfp pilus assembly protein PilF</fullName>
    </submittedName>
</protein>
<dbReference type="SUPFAM" id="SSF48452">
    <property type="entry name" value="TPR-like"/>
    <property type="match status" value="2"/>
</dbReference>
<evidence type="ECO:0000313" key="5">
    <source>
        <dbReference type="Proteomes" id="UP001184853"/>
    </source>
</evidence>
<feature type="coiled-coil region" evidence="1">
    <location>
        <begin position="391"/>
        <end position="425"/>
    </location>
</feature>
<keyword evidence="2" id="KW-1133">Transmembrane helix</keyword>
<gene>
    <name evidence="4" type="ORF">J2781_001565</name>
</gene>
<dbReference type="SMART" id="SM00028">
    <property type="entry name" value="TPR"/>
    <property type="match status" value="3"/>
</dbReference>
<keyword evidence="5" id="KW-1185">Reference proteome</keyword>
<evidence type="ECO:0000256" key="3">
    <source>
        <dbReference type="SAM" id="SignalP"/>
    </source>
</evidence>
<feature type="chain" id="PRO_5046078356" evidence="3">
    <location>
        <begin position="20"/>
        <end position="561"/>
    </location>
</feature>
<evidence type="ECO:0000256" key="2">
    <source>
        <dbReference type="SAM" id="Phobius"/>
    </source>
</evidence>
<keyword evidence="1" id="KW-0175">Coiled coil</keyword>
<proteinExistence type="predicted"/>
<organism evidence="4 5">
    <name type="scientific">Chryseobacterium geocarposphaerae</name>
    <dbReference type="NCBI Taxonomy" id="1416776"/>
    <lineage>
        <taxon>Bacteria</taxon>
        <taxon>Pseudomonadati</taxon>
        <taxon>Bacteroidota</taxon>
        <taxon>Flavobacteriia</taxon>
        <taxon>Flavobacteriales</taxon>
        <taxon>Weeksellaceae</taxon>
        <taxon>Chryseobacterium group</taxon>
        <taxon>Chryseobacterium</taxon>
    </lineage>
</organism>
<keyword evidence="2" id="KW-0472">Membrane</keyword>
<dbReference type="Proteomes" id="UP001184853">
    <property type="component" value="Unassembled WGS sequence"/>
</dbReference>
<name>A0ABU1LDG1_9FLAO</name>
<evidence type="ECO:0000313" key="4">
    <source>
        <dbReference type="EMBL" id="MDR6404645.1"/>
    </source>
</evidence>
<dbReference type="Gene3D" id="1.25.40.10">
    <property type="entry name" value="Tetratricopeptide repeat domain"/>
    <property type="match status" value="2"/>
</dbReference>
<dbReference type="InterPro" id="IPR019734">
    <property type="entry name" value="TPR_rpt"/>
</dbReference>
<reference evidence="4 5" key="1">
    <citation type="submission" date="2023-07" db="EMBL/GenBank/DDBJ databases">
        <title>Sorghum-associated microbial communities from plants grown in Nebraska, USA.</title>
        <authorList>
            <person name="Schachtman D."/>
        </authorList>
    </citation>
    <scope>NUCLEOTIDE SEQUENCE [LARGE SCALE GENOMIC DNA]</scope>
    <source>
        <strain evidence="4 5">DS1709</strain>
    </source>
</reference>
<sequence length="561" mass="66917">MKNFILFLFLFFLTNSCFPAIEKPDDYFYAINKKVSAVVDEPEEVKKIYTRELQKYKKYRTKKYLISSKYVELSLRKKDKHILVYELLKLNDDKYDYVSIACNYNLALQFEFSSPELALQFLNKAIQLDERSGEKYFLPHLYHQKGRWYYNKKNYKKALFYFNECLKNLNRKETLYVASMHNNFGLCFDKMNNTKLAIEKTRKAINILENKPSKTKEERLFLYFIKGNLGGYFFKLKDYSSAEKLLSQELNFYITENYSSEMINPSKQLFELYTITNDKEHLKKLIDFLKEGESRLKTTDRIEINKIFQKYYAGINNLENLKIYSARLSQLNDENTSKTTQELSETSDRLNNFIIKNINQQYAYQKRKNILLTSVIFLAIITFAFFILNIKTRNKRKHDSLERQKMILENNKKMLEKDIKLQNEKIKSLYHSLNLKIETEKAFLNSLKNIKKQNNFQTEEVLKDLLLKVNNLIQVDKRNYDLISECTLQNEYFVNRLSEKVPNLTNLELKLCMYFRLNLSSKKISSFENTTPNTIRVYKTKIKTKIGLDRETSLDTYLKTI</sequence>
<comment type="caution">
    <text evidence="4">The sequence shown here is derived from an EMBL/GenBank/DDBJ whole genome shotgun (WGS) entry which is preliminary data.</text>
</comment>
<keyword evidence="2" id="KW-0812">Transmembrane</keyword>
<dbReference type="SUPFAM" id="SSF46894">
    <property type="entry name" value="C-terminal effector domain of the bipartite response regulators"/>
    <property type="match status" value="1"/>
</dbReference>